<accession>A0ABN5YCB3</accession>
<evidence type="ECO:0000313" key="1">
    <source>
        <dbReference type="EMBL" id="BBX35784.1"/>
    </source>
</evidence>
<evidence type="ECO:0000313" key="2">
    <source>
        <dbReference type="Proteomes" id="UP000465622"/>
    </source>
</evidence>
<protein>
    <submittedName>
        <fullName evidence="1">Uncharacterized protein</fullName>
    </submittedName>
</protein>
<name>A0ABN5YCB3_MYCME</name>
<keyword evidence="2" id="KW-1185">Reference proteome</keyword>
<dbReference type="EMBL" id="AP022567">
    <property type="protein sequence ID" value="BBX35784.1"/>
    <property type="molecule type" value="Genomic_DNA"/>
</dbReference>
<reference evidence="1 2" key="1">
    <citation type="journal article" date="2019" name="Emerg. Microbes Infect.">
        <title>Comprehensive subspecies identification of 175 nontuberculous mycobacteria species based on 7547 genomic profiles.</title>
        <authorList>
            <person name="Matsumoto Y."/>
            <person name="Kinjo T."/>
            <person name="Motooka D."/>
            <person name="Nabeya D."/>
            <person name="Jung N."/>
            <person name="Uechi K."/>
            <person name="Horii T."/>
            <person name="Iida T."/>
            <person name="Fujita J."/>
            <person name="Nakamura S."/>
        </authorList>
    </citation>
    <scope>NUCLEOTIDE SEQUENCE [LARGE SCALE GENOMIC DNA]</scope>
    <source>
        <strain evidence="1 2">JCM 12375</strain>
    </source>
</reference>
<sequence>MPVPVAVTKVTGLARGSPDLPCWCGRGNRTRRFPAIACDGRGMDVDRIADLERWEESGAHWQVIARTSDSITIALLRCDGGEEVERFTSADPRLLEFVGTRSGSEDSR</sequence>
<dbReference type="Proteomes" id="UP000465622">
    <property type="component" value="Chromosome"/>
</dbReference>
<organism evidence="1 2">
    <name type="scientific">Mycolicibacterium mageritense</name>
    <name type="common">Mycobacterium mageritense</name>
    <dbReference type="NCBI Taxonomy" id="53462"/>
    <lineage>
        <taxon>Bacteria</taxon>
        <taxon>Bacillati</taxon>
        <taxon>Actinomycetota</taxon>
        <taxon>Actinomycetes</taxon>
        <taxon>Mycobacteriales</taxon>
        <taxon>Mycobacteriaceae</taxon>
        <taxon>Mycolicibacterium</taxon>
    </lineage>
</organism>
<proteinExistence type="predicted"/>
<gene>
    <name evidence="1" type="ORF">MMAGJ_50660</name>
</gene>